<name>A0ABT0ISG3_9HYPH</name>
<comment type="caution">
    <text evidence="1">The sequence shown here is derived from an EMBL/GenBank/DDBJ whole genome shotgun (WGS) entry which is preliminary data.</text>
</comment>
<dbReference type="Proteomes" id="UP001202827">
    <property type="component" value="Unassembled WGS sequence"/>
</dbReference>
<dbReference type="EMBL" id="JALPRY010000014">
    <property type="protein sequence ID" value="MCK8780827.1"/>
    <property type="molecule type" value="Genomic_DNA"/>
</dbReference>
<dbReference type="InterPro" id="IPR012338">
    <property type="entry name" value="Beta-lactam/transpept-like"/>
</dbReference>
<sequence>MDARVLRQISRICTSDEGYADALARTLSEEAGGAMTVSRAADGLEEALTRACAGVPQVVGAAGDAVVLISVADLAGLLREADTPTLAEALRRSGFEPYRGGRVMVGERRSRGMLKRRGDAA</sequence>
<keyword evidence="2" id="KW-1185">Reference proteome</keyword>
<reference evidence="1 2" key="1">
    <citation type="submission" date="2022-04" db="EMBL/GenBank/DDBJ databases">
        <title>Rhizobium coralii sp. nov., isolated from coral Turbinaria peltata.</title>
        <authorList>
            <person name="Sun H."/>
        </authorList>
    </citation>
    <scope>NUCLEOTIDE SEQUENCE [LARGE SCALE GENOMIC DNA]</scope>
    <source>
        <strain evidence="1 2">NTR19</strain>
    </source>
</reference>
<accession>A0ABT0ISG3</accession>
<dbReference type="RefSeq" id="WP_248683409.1">
    <property type="nucleotide sequence ID" value="NZ_JALPRY010000014.1"/>
</dbReference>
<protein>
    <submittedName>
        <fullName evidence="1">Uncharacterized protein</fullName>
    </submittedName>
</protein>
<organism evidence="1 2">
    <name type="scientific">Neorhizobium turbinariae</name>
    <dbReference type="NCBI Taxonomy" id="2937795"/>
    <lineage>
        <taxon>Bacteria</taxon>
        <taxon>Pseudomonadati</taxon>
        <taxon>Pseudomonadota</taxon>
        <taxon>Alphaproteobacteria</taxon>
        <taxon>Hyphomicrobiales</taxon>
        <taxon>Rhizobiaceae</taxon>
        <taxon>Rhizobium/Agrobacterium group</taxon>
        <taxon>Neorhizobium</taxon>
    </lineage>
</organism>
<evidence type="ECO:0000313" key="1">
    <source>
        <dbReference type="EMBL" id="MCK8780827.1"/>
    </source>
</evidence>
<dbReference type="Gene3D" id="3.40.710.10">
    <property type="entry name" value="DD-peptidase/beta-lactamase superfamily"/>
    <property type="match status" value="1"/>
</dbReference>
<proteinExistence type="predicted"/>
<evidence type="ECO:0000313" key="2">
    <source>
        <dbReference type="Proteomes" id="UP001202827"/>
    </source>
</evidence>
<gene>
    <name evidence="1" type="ORF">M0654_12610</name>
</gene>